<feature type="disulfide bond" evidence="2">
    <location>
        <begin position="290"/>
        <end position="330"/>
    </location>
</feature>
<feature type="disulfide bond" evidence="2">
    <location>
        <begin position="52"/>
        <end position="62"/>
    </location>
</feature>
<gene>
    <name evidence="4" type="ORF">K491DRAFT_705999</name>
</gene>
<evidence type="ECO:0000313" key="5">
    <source>
        <dbReference type="Proteomes" id="UP000799324"/>
    </source>
</evidence>
<accession>A0A6A6T0B6</accession>
<dbReference type="InterPro" id="IPR021109">
    <property type="entry name" value="Peptidase_aspartic_dom_sf"/>
</dbReference>
<keyword evidence="2" id="KW-1015">Disulfide bond</keyword>
<dbReference type="GO" id="GO:0000324">
    <property type="term" value="C:fungal-type vacuole"/>
    <property type="evidence" value="ECO:0007669"/>
    <property type="project" value="TreeGrafter"/>
</dbReference>
<evidence type="ECO:0000259" key="3">
    <source>
        <dbReference type="PROSITE" id="PS51767"/>
    </source>
</evidence>
<feature type="domain" description="Peptidase A1" evidence="3">
    <location>
        <begin position="21"/>
        <end position="369"/>
    </location>
</feature>
<evidence type="ECO:0000256" key="1">
    <source>
        <dbReference type="ARBA" id="ARBA00007447"/>
    </source>
</evidence>
<keyword evidence="4" id="KW-0645">Protease</keyword>
<dbReference type="GO" id="GO:0004190">
    <property type="term" value="F:aspartic-type endopeptidase activity"/>
    <property type="evidence" value="ECO:0007669"/>
    <property type="project" value="InterPro"/>
</dbReference>
<dbReference type="Pfam" id="PF00026">
    <property type="entry name" value="Asp"/>
    <property type="match status" value="1"/>
</dbReference>
<name>A0A6A6T0B6_9PLEO</name>
<dbReference type="Proteomes" id="UP000799324">
    <property type="component" value="Unassembled WGS sequence"/>
</dbReference>
<dbReference type="PROSITE" id="PS51767">
    <property type="entry name" value="PEPTIDASE_A1"/>
    <property type="match status" value="1"/>
</dbReference>
<comment type="similarity">
    <text evidence="1">Belongs to the peptidase A1 family.</text>
</comment>
<dbReference type="PANTHER" id="PTHR47966">
    <property type="entry name" value="BETA-SITE APP-CLEAVING ENZYME, ISOFORM A-RELATED"/>
    <property type="match status" value="1"/>
</dbReference>
<organism evidence="4 5">
    <name type="scientific">Lophiostoma macrostomum CBS 122681</name>
    <dbReference type="NCBI Taxonomy" id="1314788"/>
    <lineage>
        <taxon>Eukaryota</taxon>
        <taxon>Fungi</taxon>
        <taxon>Dikarya</taxon>
        <taxon>Ascomycota</taxon>
        <taxon>Pezizomycotina</taxon>
        <taxon>Dothideomycetes</taxon>
        <taxon>Pleosporomycetidae</taxon>
        <taxon>Pleosporales</taxon>
        <taxon>Lophiostomataceae</taxon>
        <taxon>Lophiostoma</taxon>
    </lineage>
</organism>
<dbReference type="Gene3D" id="2.40.70.10">
    <property type="entry name" value="Acid Proteases"/>
    <property type="match status" value="2"/>
</dbReference>
<dbReference type="InterPro" id="IPR001461">
    <property type="entry name" value="Aspartic_peptidase_A1"/>
</dbReference>
<keyword evidence="5" id="KW-1185">Reference proteome</keyword>
<dbReference type="OrthoDB" id="771136at2759"/>
<dbReference type="AlphaFoldDB" id="A0A6A6T0B6"/>
<dbReference type="CDD" id="cd05471">
    <property type="entry name" value="pepsin_like"/>
    <property type="match status" value="1"/>
</dbReference>
<sequence>MPPNVNIRNDDDIDTLVWSMYTTPIGVGNPPLPLEAVVDTSWSTLFVPSVNCTDDLHEREYCITHPLYNSSHSSTYSPNLTSTSSWYTGGAGLYTYGKSSYDSFHVAGIEIKAHLFQEVLQWRPDYGTNEEFWDTALGLALFPTPNRDLYGNFTASSSFQHMIEQRLLEENSFTLQLPRRDDETGVMSLGSLPAGVSRKDMIEVPLTAPIENGIDEDGLDFWDHYTMSGWSINIASMSMVSNYSMISIPIDGPRFAVVSSSFPWIAMTDEAALAANRAIGLEYVWDWLNCSKREELPDLEVKFGENKTIILTPWDYLIEEYHEYFQQLRCVSAFYGLGWVDKGYILLGAPFLNGLTAVFDANRGSISFGNRPRTP</sequence>
<evidence type="ECO:0000313" key="4">
    <source>
        <dbReference type="EMBL" id="KAF2653162.1"/>
    </source>
</evidence>
<dbReference type="GO" id="GO:0006508">
    <property type="term" value="P:proteolysis"/>
    <property type="evidence" value="ECO:0007669"/>
    <property type="project" value="UniProtKB-KW"/>
</dbReference>
<keyword evidence="4" id="KW-0378">Hydrolase</keyword>
<reference evidence="4" key="1">
    <citation type="journal article" date="2020" name="Stud. Mycol.">
        <title>101 Dothideomycetes genomes: a test case for predicting lifestyles and emergence of pathogens.</title>
        <authorList>
            <person name="Haridas S."/>
            <person name="Albert R."/>
            <person name="Binder M."/>
            <person name="Bloem J."/>
            <person name="Labutti K."/>
            <person name="Salamov A."/>
            <person name="Andreopoulos B."/>
            <person name="Baker S."/>
            <person name="Barry K."/>
            <person name="Bills G."/>
            <person name="Bluhm B."/>
            <person name="Cannon C."/>
            <person name="Castanera R."/>
            <person name="Culley D."/>
            <person name="Daum C."/>
            <person name="Ezra D."/>
            <person name="Gonzalez J."/>
            <person name="Henrissat B."/>
            <person name="Kuo A."/>
            <person name="Liang C."/>
            <person name="Lipzen A."/>
            <person name="Lutzoni F."/>
            <person name="Magnuson J."/>
            <person name="Mondo S."/>
            <person name="Nolan M."/>
            <person name="Ohm R."/>
            <person name="Pangilinan J."/>
            <person name="Park H.-J."/>
            <person name="Ramirez L."/>
            <person name="Alfaro M."/>
            <person name="Sun H."/>
            <person name="Tritt A."/>
            <person name="Yoshinaga Y."/>
            <person name="Zwiers L.-H."/>
            <person name="Turgeon B."/>
            <person name="Goodwin S."/>
            <person name="Spatafora J."/>
            <person name="Crous P."/>
            <person name="Grigoriev I."/>
        </authorList>
    </citation>
    <scope>NUCLEOTIDE SEQUENCE</scope>
    <source>
        <strain evidence="4">CBS 122681</strain>
    </source>
</reference>
<dbReference type="InterPro" id="IPR034164">
    <property type="entry name" value="Pepsin-like_dom"/>
</dbReference>
<evidence type="ECO:0000256" key="2">
    <source>
        <dbReference type="PIRSR" id="PIRSR601461-2"/>
    </source>
</evidence>
<dbReference type="SUPFAM" id="SSF50630">
    <property type="entry name" value="Acid proteases"/>
    <property type="match status" value="1"/>
</dbReference>
<dbReference type="PANTHER" id="PTHR47966:SF51">
    <property type="entry name" value="BETA-SITE APP-CLEAVING ENZYME, ISOFORM A-RELATED"/>
    <property type="match status" value="1"/>
</dbReference>
<dbReference type="EMBL" id="MU004386">
    <property type="protein sequence ID" value="KAF2653162.1"/>
    <property type="molecule type" value="Genomic_DNA"/>
</dbReference>
<protein>
    <submittedName>
        <fullName evidence="4">Acid protease</fullName>
    </submittedName>
</protein>
<dbReference type="InterPro" id="IPR033121">
    <property type="entry name" value="PEPTIDASE_A1"/>
</dbReference>
<proteinExistence type="inferred from homology"/>